<gene>
    <name evidence="1" type="ORF">ESZ50_04715</name>
</gene>
<dbReference type="AlphaFoldDB" id="A0A6C2C7Q6"/>
<name>A0A6C2C7Q6_9LACO</name>
<comment type="caution">
    <text evidence="1">The sequence shown here is derived from an EMBL/GenBank/DDBJ whole genome shotgun (WGS) entry which is preliminary data.</text>
</comment>
<keyword evidence="2" id="KW-1185">Reference proteome</keyword>
<dbReference type="EMBL" id="SDGZ01000013">
    <property type="protein sequence ID" value="TYC49897.1"/>
    <property type="molecule type" value="Genomic_DNA"/>
</dbReference>
<reference evidence="1 2" key="1">
    <citation type="submission" date="2019-01" db="EMBL/GenBank/DDBJ databases">
        <title>Weissella sp. nov., a novel lactic acid bacterium isolated from animal feces.</title>
        <authorList>
            <person name="Wang L.-T."/>
        </authorList>
    </citation>
    <scope>NUCLEOTIDE SEQUENCE [LARGE SCALE GENOMIC DNA]</scope>
    <source>
        <strain evidence="1 2">8H-2</strain>
    </source>
</reference>
<dbReference type="InterPro" id="IPR021808">
    <property type="entry name" value="DUF3383"/>
</dbReference>
<proteinExistence type="predicted"/>
<dbReference type="Proteomes" id="UP000371977">
    <property type="component" value="Unassembled WGS sequence"/>
</dbReference>
<dbReference type="Pfam" id="PF11863">
    <property type="entry name" value="DUF3383"/>
    <property type="match status" value="1"/>
</dbReference>
<evidence type="ECO:0000313" key="1">
    <source>
        <dbReference type="EMBL" id="TYC49897.1"/>
    </source>
</evidence>
<organism evidence="1 2">
    <name type="scientific">Weissella muntiaci</name>
    <dbReference type="NCBI Taxonomy" id="2508881"/>
    <lineage>
        <taxon>Bacteria</taxon>
        <taxon>Bacillati</taxon>
        <taxon>Bacillota</taxon>
        <taxon>Bacilli</taxon>
        <taxon>Lactobacillales</taxon>
        <taxon>Lactobacillaceae</taxon>
        <taxon>Weissella</taxon>
    </lineage>
</organism>
<evidence type="ECO:0000313" key="2">
    <source>
        <dbReference type="Proteomes" id="UP000371977"/>
    </source>
</evidence>
<sequence>MTLSDVTVSIEVQQSSASAGYGIPAYFVPGDTNTYKEYSTLESIQAAYKPADSVYGFATEYFAQPDHPQVMAVITFADLEEAMKLFDNKGWYFAILADEAMTKDIKPQNDTKVLTLSNIIESSQYRMMIVLDRYANADAIASDDVLKGSLDGNERTILMVKKSSTATASDAQRLDAALVGRYGAYTVGSLNWHDLIAPTMTADDWDAISLNAILKSGSMAFVNKANNVAQTTSGVTMSGQYIDVIMGIDWTGSNIKASLQNILTQSNKVPYDQAGIALLKATVEGVLAKAYTNGIIDADDAGQASYSVTAKDRSEMRESDQQARVFTGLSYQYVPANAIDQIKVFGAINM</sequence>
<protein>
    <submittedName>
        <fullName evidence="1">DUF3383 family protein</fullName>
    </submittedName>
</protein>
<dbReference type="RefSeq" id="WP_148622456.1">
    <property type="nucleotide sequence ID" value="NZ_SDGZ01000013.1"/>
</dbReference>
<dbReference type="OrthoDB" id="1684431at2"/>
<accession>A0A6C2C7Q6</accession>